<sequence length="86" mass="10060">ENPPNRDTFRPLVNKFRETVSLLDNKPKVTKHLLTEEKLDEIVEQITIYGNRIPKTTFTRNWCFEGVSIASYETFTIETIRNNCNA</sequence>
<reference evidence="1" key="2">
    <citation type="submission" date="2023-05" db="EMBL/GenBank/DDBJ databases">
        <authorList>
            <person name="Fouks B."/>
        </authorList>
    </citation>
    <scope>NUCLEOTIDE SEQUENCE</scope>
    <source>
        <strain evidence="1">Stay&amp;Tobe</strain>
        <tissue evidence="1">Testes</tissue>
    </source>
</reference>
<dbReference type="AlphaFoldDB" id="A0AAD8A1W7"/>
<keyword evidence="2" id="KW-1185">Reference proteome</keyword>
<accession>A0AAD8A1W7</accession>
<feature type="non-terminal residue" evidence="1">
    <location>
        <position position="1"/>
    </location>
</feature>
<organism evidence="1 2">
    <name type="scientific">Diploptera punctata</name>
    <name type="common">Pacific beetle cockroach</name>
    <dbReference type="NCBI Taxonomy" id="6984"/>
    <lineage>
        <taxon>Eukaryota</taxon>
        <taxon>Metazoa</taxon>
        <taxon>Ecdysozoa</taxon>
        <taxon>Arthropoda</taxon>
        <taxon>Hexapoda</taxon>
        <taxon>Insecta</taxon>
        <taxon>Pterygota</taxon>
        <taxon>Neoptera</taxon>
        <taxon>Polyneoptera</taxon>
        <taxon>Dictyoptera</taxon>
        <taxon>Blattodea</taxon>
        <taxon>Blaberoidea</taxon>
        <taxon>Blaberidae</taxon>
        <taxon>Diplopterinae</taxon>
        <taxon>Diploptera</taxon>
    </lineage>
</organism>
<proteinExistence type="predicted"/>
<protein>
    <submittedName>
        <fullName evidence="1">Uncharacterized protein</fullName>
    </submittedName>
</protein>
<name>A0AAD8A1W7_DIPPU</name>
<reference evidence="1" key="1">
    <citation type="journal article" date="2023" name="IScience">
        <title>Live-bearing cockroach genome reveals convergent evolutionary mechanisms linked to viviparity in insects and beyond.</title>
        <authorList>
            <person name="Fouks B."/>
            <person name="Harrison M.C."/>
            <person name="Mikhailova A.A."/>
            <person name="Marchal E."/>
            <person name="English S."/>
            <person name="Carruthers M."/>
            <person name="Jennings E.C."/>
            <person name="Chiamaka E.L."/>
            <person name="Frigard R.A."/>
            <person name="Pippel M."/>
            <person name="Attardo G.M."/>
            <person name="Benoit J.B."/>
            <person name="Bornberg-Bauer E."/>
            <person name="Tobe S.S."/>
        </authorList>
    </citation>
    <scope>NUCLEOTIDE SEQUENCE</scope>
    <source>
        <strain evidence="1">Stay&amp;Tobe</strain>
    </source>
</reference>
<evidence type="ECO:0000313" key="1">
    <source>
        <dbReference type="EMBL" id="KAJ9590267.1"/>
    </source>
</evidence>
<gene>
    <name evidence="1" type="ORF">L9F63_016617</name>
</gene>
<comment type="caution">
    <text evidence="1">The sequence shown here is derived from an EMBL/GenBank/DDBJ whole genome shotgun (WGS) entry which is preliminary data.</text>
</comment>
<evidence type="ECO:0000313" key="2">
    <source>
        <dbReference type="Proteomes" id="UP001233999"/>
    </source>
</evidence>
<dbReference type="Proteomes" id="UP001233999">
    <property type="component" value="Unassembled WGS sequence"/>
</dbReference>
<dbReference type="EMBL" id="JASPKZ010004541">
    <property type="protein sequence ID" value="KAJ9590267.1"/>
    <property type="molecule type" value="Genomic_DNA"/>
</dbReference>